<dbReference type="InterPro" id="IPR018247">
    <property type="entry name" value="EF_Hand_1_Ca_BS"/>
</dbReference>
<proteinExistence type="predicted"/>
<dbReference type="InterPro" id="IPR002105">
    <property type="entry name" value="Dockerin_1_rpt"/>
</dbReference>
<dbReference type="CDD" id="cd14256">
    <property type="entry name" value="Dockerin_I"/>
    <property type="match status" value="1"/>
</dbReference>
<dbReference type="AlphaFoldDB" id="A0A382IF38"/>
<feature type="domain" description="Dockerin" evidence="1">
    <location>
        <begin position="32"/>
        <end position="94"/>
    </location>
</feature>
<dbReference type="Gene3D" id="1.10.1330.10">
    <property type="entry name" value="Dockerin domain"/>
    <property type="match status" value="1"/>
</dbReference>
<reference evidence="2" key="1">
    <citation type="submission" date="2018-05" db="EMBL/GenBank/DDBJ databases">
        <authorList>
            <person name="Lanie J.A."/>
            <person name="Ng W.-L."/>
            <person name="Kazmierczak K.M."/>
            <person name="Andrzejewski T.M."/>
            <person name="Davidsen T.M."/>
            <person name="Wayne K.J."/>
            <person name="Tettelin H."/>
            <person name="Glass J.I."/>
            <person name="Rusch D."/>
            <person name="Podicherti R."/>
            <person name="Tsui H.-C.T."/>
            <person name="Winkler M.E."/>
        </authorList>
    </citation>
    <scope>NUCLEOTIDE SEQUENCE</scope>
</reference>
<dbReference type="InterPro" id="IPR016134">
    <property type="entry name" value="Dockerin_dom"/>
</dbReference>
<accession>A0A382IF38</accession>
<dbReference type="Pfam" id="PF00404">
    <property type="entry name" value="Dockerin_1"/>
    <property type="match status" value="1"/>
</dbReference>
<dbReference type="GO" id="GO:0000272">
    <property type="term" value="P:polysaccharide catabolic process"/>
    <property type="evidence" value="ECO:0007669"/>
    <property type="project" value="InterPro"/>
</dbReference>
<dbReference type="InterPro" id="IPR025924">
    <property type="entry name" value="YHYH_dom"/>
</dbReference>
<evidence type="ECO:0000259" key="1">
    <source>
        <dbReference type="PROSITE" id="PS51766"/>
    </source>
</evidence>
<dbReference type="PROSITE" id="PS00018">
    <property type="entry name" value="EF_HAND_1"/>
    <property type="match status" value="2"/>
</dbReference>
<name>A0A382IF38_9ZZZZ</name>
<feature type="non-terminal residue" evidence="2">
    <location>
        <position position="422"/>
    </location>
</feature>
<gene>
    <name evidence="2" type="ORF">METZ01_LOCUS250756</name>
</gene>
<evidence type="ECO:0000313" key="2">
    <source>
        <dbReference type="EMBL" id="SVB97902.1"/>
    </source>
</evidence>
<dbReference type="PROSITE" id="PS51766">
    <property type="entry name" value="DOCKERIN"/>
    <property type="match status" value="1"/>
</dbReference>
<dbReference type="SUPFAM" id="SSF63446">
    <property type="entry name" value="Type I dockerin domain"/>
    <property type="match status" value="1"/>
</dbReference>
<protein>
    <recommendedName>
        <fullName evidence="1">Dockerin domain-containing protein</fullName>
    </recommendedName>
</protein>
<dbReference type="InterPro" id="IPR036439">
    <property type="entry name" value="Dockerin_dom_sf"/>
</dbReference>
<organism evidence="2">
    <name type="scientific">marine metagenome</name>
    <dbReference type="NCBI Taxonomy" id="408172"/>
    <lineage>
        <taxon>unclassified sequences</taxon>
        <taxon>metagenomes</taxon>
        <taxon>ecological metagenomes</taxon>
    </lineage>
</organism>
<dbReference type="GO" id="GO:0004553">
    <property type="term" value="F:hydrolase activity, hydrolyzing O-glycosyl compounds"/>
    <property type="evidence" value="ECO:0007669"/>
    <property type="project" value="InterPro"/>
</dbReference>
<dbReference type="Pfam" id="PF14240">
    <property type="entry name" value="YHYH"/>
    <property type="match status" value="1"/>
</dbReference>
<dbReference type="EMBL" id="UINC01066822">
    <property type="protein sequence ID" value="SVB97902.1"/>
    <property type="molecule type" value="Genomic_DNA"/>
</dbReference>
<sequence>MKKIFIILIILTFNLIYSHSSNYGYNIMELSNRQTLGDINEDGEINIQDVILLVNLVLSNEYNDLADMNGDNIVNVIDVVQLVNIILIEDDTPIYSNNPDMNGQFLDAVLINRNPDCRAYTLDANDGDYGSSLILDISNGINDAVSDVHIDLVIANNWNPSNFDYDSVTEINDPELATHCRMISNMIPNHNFGVEVTGPNGDGWIHAIDHSDIEVTYIPVDPIRSNTPMDTPRNPPIYDFDGILLNGVGISMDSGFCYNPGVITGPQSLQTNEAGNTSGCGPQNSWFELPAYTIWNPGAENMAAVFDSYFGHGYEGTYHYHALTHPLQEDSDQSQPPSNGDGSPVIGFAADGFPIYGHWFIDSNNQLVRAESGYETYNSNSRTPIETALHGTPPTPWDIENNPDDFESDFGLEMGRYEEDWY</sequence>